<accession>A0A8J3WKZ0</accession>
<feature type="region of interest" description="Disordered" evidence="1">
    <location>
        <begin position="82"/>
        <end position="126"/>
    </location>
</feature>
<protein>
    <submittedName>
        <fullName evidence="2">Uncharacterized protein</fullName>
    </submittedName>
</protein>
<name>A0A8J3WKZ0_9ACTN</name>
<evidence type="ECO:0000256" key="1">
    <source>
        <dbReference type="SAM" id="MobiDB-lite"/>
    </source>
</evidence>
<evidence type="ECO:0000313" key="2">
    <source>
        <dbReference type="EMBL" id="GIH93258.1"/>
    </source>
</evidence>
<sequence length="126" mass="13763">MARPKMSNGEHSGARSGYEALTREGRHSLPGGNSERGKAMSEPTTQCEACKGVLPATDRRQFTSARARLIVEHGYCQCRHTPEEAEAASAPQKTEQRKTERQETERHENGSPARNGVPAPALHGRS</sequence>
<dbReference type="EMBL" id="BOOJ01000032">
    <property type="protein sequence ID" value="GIH93258.1"/>
    <property type="molecule type" value="Genomic_DNA"/>
</dbReference>
<dbReference type="Proteomes" id="UP000619788">
    <property type="component" value="Unassembled WGS sequence"/>
</dbReference>
<keyword evidence="3" id="KW-1185">Reference proteome</keyword>
<dbReference type="AlphaFoldDB" id="A0A8J3WKZ0"/>
<organism evidence="2 3">
    <name type="scientific">Planobispora siamensis</name>
    <dbReference type="NCBI Taxonomy" id="936338"/>
    <lineage>
        <taxon>Bacteria</taxon>
        <taxon>Bacillati</taxon>
        <taxon>Actinomycetota</taxon>
        <taxon>Actinomycetes</taxon>
        <taxon>Streptosporangiales</taxon>
        <taxon>Streptosporangiaceae</taxon>
        <taxon>Planobispora</taxon>
    </lineage>
</organism>
<comment type="caution">
    <text evidence="2">The sequence shown here is derived from an EMBL/GenBank/DDBJ whole genome shotgun (WGS) entry which is preliminary data.</text>
</comment>
<feature type="compositionally biased region" description="Basic and acidic residues" evidence="1">
    <location>
        <begin position="94"/>
        <end position="109"/>
    </location>
</feature>
<gene>
    <name evidence="2" type="ORF">Psi01_38880</name>
</gene>
<feature type="region of interest" description="Disordered" evidence="1">
    <location>
        <begin position="1"/>
        <end position="46"/>
    </location>
</feature>
<proteinExistence type="predicted"/>
<evidence type="ECO:0000313" key="3">
    <source>
        <dbReference type="Proteomes" id="UP000619788"/>
    </source>
</evidence>
<reference evidence="2 3" key="1">
    <citation type="submission" date="2021-01" db="EMBL/GenBank/DDBJ databases">
        <title>Whole genome shotgun sequence of Planobispora siamensis NBRC 107568.</title>
        <authorList>
            <person name="Komaki H."/>
            <person name="Tamura T."/>
        </authorList>
    </citation>
    <scope>NUCLEOTIDE SEQUENCE [LARGE SCALE GENOMIC DNA]</scope>
    <source>
        <strain evidence="2 3">NBRC 107568</strain>
    </source>
</reference>